<accession>A0A5J5DX82</accession>
<dbReference type="Proteomes" id="UP000345527">
    <property type="component" value="Unassembled WGS sequence"/>
</dbReference>
<sequence>MIAIIKYPNIACTIILIVYILGLIIPLSNSALLWPFLYALMLLMFKDRKIQVFLSTLIMSAIYYYKWYFRNTDDYNPSGIVAISLLFIILGYQANNYNKKNIELRKTQKIRELELKENISINLHDSIANQLSFIILLAENEHNDSTNHGLSYSLIEKSAKSALQSTHQIINMLIDNKYNSVNNIQWVEKMLDLTTQSKYKLDAMKIYGRSSMQWESISLLSPEKQSFIFSLLEEIYYNIIKHCNQQCEYFITVKQFNDYIYISEINTVDKEGKSSPIFKSGRGLSFRKKQIEKFNGTLNYGQENMIWSLYARMPIS</sequence>
<comment type="caution">
    <text evidence="2">The sequence shown here is derived from an EMBL/GenBank/DDBJ whole genome shotgun (WGS) entry which is preliminary data.</text>
</comment>
<proteinExistence type="predicted"/>
<keyword evidence="1" id="KW-1133">Transmembrane helix</keyword>
<protein>
    <recommendedName>
        <fullName evidence="4">Signal transduction histidine kinase subgroup 3 dimerisation and phosphoacceptor domain-containing protein</fullName>
    </recommendedName>
</protein>
<name>A0A5J5DX82_9BIFI</name>
<evidence type="ECO:0000313" key="3">
    <source>
        <dbReference type="Proteomes" id="UP000345527"/>
    </source>
</evidence>
<organism evidence="2 3">
    <name type="scientific">Bifidobacterium vespertilionis</name>
    <dbReference type="NCBI Taxonomy" id="2562524"/>
    <lineage>
        <taxon>Bacteria</taxon>
        <taxon>Bacillati</taxon>
        <taxon>Actinomycetota</taxon>
        <taxon>Actinomycetes</taxon>
        <taxon>Bifidobacteriales</taxon>
        <taxon>Bifidobacteriaceae</taxon>
        <taxon>Bifidobacterium</taxon>
    </lineage>
</organism>
<feature type="transmembrane region" description="Helical" evidence="1">
    <location>
        <begin position="52"/>
        <end position="69"/>
    </location>
</feature>
<evidence type="ECO:0000313" key="2">
    <source>
        <dbReference type="EMBL" id="KAA8821511.1"/>
    </source>
</evidence>
<dbReference type="RefSeq" id="WP_150354901.1">
    <property type="nucleotide sequence ID" value="NZ_RZOA01000027.1"/>
</dbReference>
<keyword evidence="1" id="KW-0472">Membrane</keyword>
<gene>
    <name evidence="2" type="ORF">EM848_10605</name>
</gene>
<dbReference type="EMBL" id="RZOA01000027">
    <property type="protein sequence ID" value="KAA8821511.1"/>
    <property type="molecule type" value="Genomic_DNA"/>
</dbReference>
<dbReference type="AlphaFoldDB" id="A0A5J5DX82"/>
<feature type="transmembrane region" description="Helical" evidence="1">
    <location>
        <begin position="75"/>
        <end position="92"/>
    </location>
</feature>
<evidence type="ECO:0000256" key="1">
    <source>
        <dbReference type="SAM" id="Phobius"/>
    </source>
</evidence>
<feature type="transmembrane region" description="Helical" evidence="1">
    <location>
        <begin position="14"/>
        <end position="40"/>
    </location>
</feature>
<keyword evidence="1" id="KW-0812">Transmembrane</keyword>
<reference evidence="2 3" key="1">
    <citation type="journal article" date="2019" name="Syst. Appl. Microbiol.">
        <title>Characterization of Bifidobacterium species in feaces of the Egyptian fruit bat: Description of B. vespertilionis sp. nov. and B. rousetti sp. nov.</title>
        <authorList>
            <person name="Modesto M."/>
            <person name="Satti M."/>
            <person name="Watanabe K."/>
            <person name="Puglisi E."/>
            <person name="Morelli L."/>
            <person name="Huang C.-H."/>
            <person name="Liou J.-S."/>
            <person name="Miyashita M."/>
            <person name="Tamura T."/>
            <person name="Saito S."/>
            <person name="Mori K."/>
            <person name="Huang L."/>
            <person name="Sciavilla P."/>
            <person name="Sandri C."/>
            <person name="Spiezio C."/>
            <person name="Vitali F."/>
            <person name="Cavalieri D."/>
            <person name="Perpetuini G."/>
            <person name="Tofalo R."/>
            <person name="Bonetti A."/>
            <person name="Arita M."/>
            <person name="Mattarelli P."/>
        </authorList>
    </citation>
    <scope>NUCLEOTIDE SEQUENCE [LARGE SCALE GENOMIC DNA]</scope>
    <source>
        <strain evidence="2 3">RST8</strain>
    </source>
</reference>
<evidence type="ECO:0008006" key="4">
    <source>
        <dbReference type="Google" id="ProtNLM"/>
    </source>
</evidence>